<dbReference type="Gene3D" id="3.40.50.300">
    <property type="entry name" value="P-loop containing nucleotide triphosphate hydrolases"/>
    <property type="match status" value="1"/>
</dbReference>
<dbReference type="RefSeq" id="WP_024922734.1">
    <property type="nucleotide sequence ID" value="NZ_MDEO01000036.1"/>
</dbReference>
<proteinExistence type="inferred from homology"/>
<organism evidence="12 13">
    <name type="scientific">Mesorhizobium hungaricum</name>
    <dbReference type="NCBI Taxonomy" id="1566387"/>
    <lineage>
        <taxon>Bacteria</taxon>
        <taxon>Pseudomonadati</taxon>
        <taxon>Pseudomonadota</taxon>
        <taxon>Alphaproteobacteria</taxon>
        <taxon>Hyphomicrobiales</taxon>
        <taxon>Phyllobacteriaceae</taxon>
        <taxon>Mesorhizobium</taxon>
    </lineage>
</organism>
<evidence type="ECO:0000256" key="1">
    <source>
        <dbReference type="ARBA" id="ARBA00004417"/>
    </source>
</evidence>
<dbReference type="PANTHER" id="PTHR43875">
    <property type="entry name" value="MALTODEXTRIN IMPORT ATP-BINDING PROTEIN MSMX"/>
    <property type="match status" value="1"/>
</dbReference>
<dbReference type="PROSITE" id="PS00211">
    <property type="entry name" value="ABC_TRANSPORTER_1"/>
    <property type="match status" value="1"/>
</dbReference>
<dbReference type="Gene3D" id="2.40.50.100">
    <property type="match status" value="1"/>
</dbReference>
<evidence type="ECO:0000256" key="2">
    <source>
        <dbReference type="ARBA" id="ARBA00005417"/>
    </source>
</evidence>
<evidence type="ECO:0000256" key="10">
    <source>
        <dbReference type="ARBA" id="ARBA00023136"/>
    </source>
</evidence>
<dbReference type="GO" id="GO:0140359">
    <property type="term" value="F:ABC-type transporter activity"/>
    <property type="evidence" value="ECO:0007669"/>
    <property type="project" value="InterPro"/>
</dbReference>
<dbReference type="Gene3D" id="2.40.50.140">
    <property type="entry name" value="Nucleic acid-binding proteins"/>
    <property type="match status" value="1"/>
</dbReference>
<evidence type="ECO:0000259" key="11">
    <source>
        <dbReference type="PROSITE" id="PS50893"/>
    </source>
</evidence>
<dbReference type="InterPro" id="IPR027417">
    <property type="entry name" value="P-loop_NTPase"/>
</dbReference>
<dbReference type="CDD" id="cd03301">
    <property type="entry name" value="ABC_MalK_N"/>
    <property type="match status" value="1"/>
</dbReference>
<dbReference type="InterPro" id="IPR008995">
    <property type="entry name" value="Mo/tungstate-bd_C_term_dom"/>
</dbReference>
<dbReference type="InterPro" id="IPR047641">
    <property type="entry name" value="ABC_transpr_MalK/UgpC-like"/>
</dbReference>
<dbReference type="GO" id="GO:0016887">
    <property type="term" value="F:ATP hydrolysis activity"/>
    <property type="evidence" value="ECO:0007669"/>
    <property type="project" value="InterPro"/>
</dbReference>
<comment type="caution">
    <text evidence="12">The sequence shown here is derived from an EMBL/GenBank/DDBJ whole genome shotgun (WGS) entry which is preliminary data.</text>
</comment>
<dbReference type="GO" id="GO:0005524">
    <property type="term" value="F:ATP binding"/>
    <property type="evidence" value="ECO:0007669"/>
    <property type="project" value="UniProtKB-KW"/>
</dbReference>
<evidence type="ECO:0000256" key="8">
    <source>
        <dbReference type="ARBA" id="ARBA00022840"/>
    </source>
</evidence>
<dbReference type="InterPro" id="IPR017871">
    <property type="entry name" value="ABC_transporter-like_CS"/>
</dbReference>
<keyword evidence="5" id="KW-0997">Cell inner membrane</keyword>
<dbReference type="Proteomes" id="UP000094412">
    <property type="component" value="Unassembled WGS sequence"/>
</dbReference>
<dbReference type="Pfam" id="PF00005">
    <property type="entry name" value="ABC_tran"/>
    <property type="match status" value="1"/>
</dbReference>
<keyword evidence="4" id="KW-1003">Cell membrane</keyword>
<dbReference type="SUPFAM" id="SSF52540">
    <property type="entry name" value="P-loop containing nucleoside triphosphate hydrolases"/>
    <property type="match status" value="1"/>
</dbReference>
<evidence type="ECO:0000313" key="13">
    <source>
        <dbReference type="Proteomes" id="UP000094412"/>
    </source>
</evidence>
<dbReference type="EMBL" id="MDEO01000036">
    <property type="protein sequence ID" value="OCX13568.1"/>
    <property type="molecule type" value="Genomic_DNA"/>
</dbReference>
<dbReference type="AlphaFoldDB" id="A0A1C2DFN9"/>
<accession>A0A1C2DFN9</accession>
<keyword evidence="13" id="KW-1185">Reference proteome</keyword>
<dbReference type="GO" id="GO:0008643">
    <property type="term" value="P:carbohydrate transport"/>
    <property type="evidence" value="ECO:0007669"/>
    <property type="project" value="InterPro"/>
</dbReference>
<evidence type="ECO:0000256" key="9">
    <source>
        <dbReference type="ARBA" id="ARBA00022967"/>
    </source>
</evidence>
<keyword evidence="7" id="KW-0547">Nucleotide-binding</keyword>
<evidence type="ECO:0000256" key="5">
    <source>
        <dbReference type="ARBA" id="ARBA00022519"/>
    </source>
</evidence>
<dbReference type="GO" id="GO:0055052">
    <property type="term" value="C:ATP-binding cassette (ABC) transporter complex, substrate-binding subunit-containing"/>
    <property type="evidence" value="ECO:0007669"/>
    <property type="project" value="TreeGrafter"/>
</dbReference>
<keyword evidence="6" id="KW-0762">Sugar transport</keyword>
<comment type="subcellular location">
    <subcellularLocation>
        <location evidence="1">Cell inner membrane</location>
        <topology evidence="1">Peripheral membrane protein</topology>
    </subcellularLocation>
</comment>
<dbReference type="FunFam" id="3.40.50.300:FF:000042">
    <property type="entry name" value="Maltose/maltodextrin ABC transporter, ATP-binding protein"/>
    <property type="match status" value="1"/>
</dbReference>
<sequence>MAEITLRNVRKSYAKNEVVHGVNLDVAGGELIVILGPSGCGKSTLLRMVAGLESITSGEVAIAGRVVNKLEPRERGCAMVFQNYALYPHMSVAKNIGYSLKIAGLPKAERAERVNKVAATLGLTDYLERKPAQLSGGQRQRVAMGRAMIREPKVFLYDEPLSNLDATLRVAMRVEIRKLHQRLGATTLFVTHDQVEAMTLADRIVVMNKGGIEQIGTPSEVYGRPETTYVANFIGSPGLNLLKGAAHPDEGIVKLPDGQQLAYDRNRWPDIGHGPVTAGFRAEAVKFGSGPLSARFDFAEELGIAKLLHSSFGGQAMIVHVALRDDMQSGQPFFFSVDPADVQLFDADSGRRLQEVTPAVSKAVPAPLAQTLS</sequence>
<keyword evidence="3" id="KW-0813">Transport</keyword>
<protein>
    <submittedName>
        <fullName evidence="12">sn-glycerol-3-phosphate ABC transporter ATP-binding protein UgpC</fullName>
    </submittedName>
</protein>
<dbReference type="InterPro" id="IPR015855">
    <property type="entry name" value="ABC_transpr_MalK-like"/>
</dbReference>
<dbReference type="InterPro" id="IPR003439">
    <property type="entry name" value="ABC_transporter-like_ATP-bd"/>
</dbReference>
<evidence type="ECO:0000256" key="4">
    <source>
        <dbReference type="ARBA" id="ARBA00022475"/>
    </source>
</evidence>
<dbReference type="STRING" id="1566387.QV13_29355"/>
<name>A0A1C2DFN9_9HYPH</name>
<keyword evidence="10" id="KW-0472">Membrane</keyword>
<gene>
    <name evidence="12" type="ORF">QV13_29355</name>
</gene>
<feature type="domain" description="ABC transporter" evidence="11">
    <location>
        <begin position="4"/>
        <end position="234"/>
    </location>
</feature>
<evidence type="ECO:0000313" key="12">
    <source>
        <dbReference type="EMBL" id="OCX13568.1"/>
    </source>
</evidence>
<dbReference type="SMART" id="SM00382">
    <property type="entry name" value="AAA"/>
    <property type="match status" value="1"/>
</dbReference>
<dbReference type="GO" id="GO:0001407">
    <property type="term" value="P:glycerophosphodiester transmembrane transport"/>
    <property type="evidence" value="ECO:0007669"/>
    <property type="project" value="TreeGrafter"/>
</dbReference>
<dbReference type="SUPFAM" id="SSF50331">
    <property type="entry name" value="MOP-like"/>
    <property type="match status" value="1"/>
</dbReference>
<dbReference type="InterPro" id="IPR003593">
    <property type="entry name" value="AAA+_ATPase"/>
</dbReference>
<comment type="similarity">
    <text evidence="2">Belongs to the ABC transporter superfamily.</text>
</comment>
<dbReference type="PROSITE" id="PS50893">
    <property type="entry name" value="ABC_TRANSPORTER_2"/>
    <property type="match status" value="1"/>
</dbReference>
<evidence type="ECO:0000256" key="3">
    <source>
        <dbReference type="ARBA" id="ARBA00022448"/>
    </source>
</evidence>
<keyword evidence="8 12" id="KW-0067">ATP-binding</keyword>
<dbReference type="NCBIfam" id="NF008653">
    <property type="entry name" value="PRK11650.1"/>
    <property type="match status" value="1"/>
</dbReference>
<dbReference type="OrthoDB" id="8188565at2"/>
<evidence type="ECO:0000256" key="7">
    <source>
        <dbReference type="ARBA" id="ARBA00022741"/>
    </source>
</evidence>
<dbReference type="PANTHER" id="PTHR43875:SF12">
    <property type="entry name" value="SN-GLYCEROL-3-PHOSPHATE IMPORT ATP-BINDING PROTEIN UGPC"/>
    <property type="match status" value="1"/>
</dbReference>
<keyword evidence="9" id="KW-1278">Translocase</keyword>
<evidence type="ECO:0000256" key="6">
    <source>
        <dbReference type="ARBA" id="ARBA00022597"/>
    </source>
</evidence>
<reference evidence="12 13" key="1">
    <citation type="submission" date="2016-08" db="EMBL/GenBank/DDBJ databases">
        <title>Whole genome sequence of Mesorhizobium sp. strain UASWS1009 isolated from industrial sewage.</title>
        <authorList>
            <person name="Crovadore J."/>
            <person name="Calmin G."/>
            <person name="Chablais R."/>
            <person name="Cochard B."/>
            <person name="Lefort F."/>
        </authorList>
    </citation>
    <scope>NUCLEOTIDE SEQUENCE [LARGE SCALE GENOMIC DNA]</scope>
    <source>
        <strain evidence="12 13">UASWS1009</strain>
    </source>
</reference>
<dbReference type="GO" id="GO:0015794">
    <property type="term" value="P:glycerol-3-phosphate transmembrane transport"/>
    <property type="evidence" value="ECO:0007669"/>
    <property type="project" value="TreeGrafter"/>
</dbReference>
<dbReference type="InterPro" id="IPR012340">
    <property type="entry name" value="NA-bd_OB-fold"/>
</dbReference>